<organism evidence="1 2">
    <name type="scientific">Brachionus plicatilis</name>
    <name type="common">Marine rotifer</name>
    <name type="synonym">Brachionus muelleri</name>
    <dbReference type="NCBI Taxonomy" id="10195"/>
    <lineage>
        <taxon>Eukaryota</taxon>
        <taxon>Metazoa</taxon>
        <taxon>Spiralia</taxon>
        <taxon>Gnathifera</taxon>
        <taxon>Rotifera</taxon>
        <taxon>Eurotatoria</taxon>
        <taxon>Monogononta</taxon>
        <taxon>Pseudotrocha</taxon>
        <taxon>Ploima</taxon>
        <taxon>Brachionidae</taxon>
        <taxon>Brachionus</taxon>
    </lineage>
</organism>
<evidence type="ECO:0000313" key="1">
    <source>
        <dbReference type="EMBL" id="RNA32268.1"/>
    </source>
</evidence>
<dbReference type="EMBL" id="REGN01001822">
    <property type="protein sequence ID" value="RNA32268.1"/>
    <property type="molecule type" value="Genomic_DNA"/>
</dbReference>
<dbReference type="AlphaFoldDB" id="A0A3M7S9L5"/>
<keyword evidence="2" id="KW-1185">Reference proteome</keyword>
<reference evidence="1 2" key="1">
    <citation type="journal article" date="2018" name="Sci. Rep.">
        <title>Genomic signatures of local adaptation to the degree of environmental predictability in rotifers.</title>
        <authorList>
            <person name="Franch-Gras L."/>
            <person name="Hahn C."/>
            <person name="Garcia-Roger E.M."/>
            <person name="Carmona M.J."/>
            <person name="Serra M."/>
            <person name="Gomez A."/>
        </authorList>
    </citation>
    <scope>NUCLEOTIDE SEQUENCE [LARGE SCALE GENOMIC DNA]</scope>
    <source>
        <strain evidence="1">HYR1</strain>
    </source>
</reference>
<dbReference type="Proteomes" id="UP000276133">
    <property type="component" value="Unassembled WGS sequence"/>
</dbReference>
<protein>
    <submittedName>
        <fullName evidence="1">Uncharacterized protein</fullName>
    </submittedName>
</protein>
<proteinExistence type="predicted"/>
<gene>
    <name evidence="1" type="ORF">BpHYR1_036957</name>
</gene>
<evidence type="ECO:0000313" key="2">
    <source>
        <dbReference type="Proteomes" id="UP000276133"/>
    </source>
</evidence>
<accession>A0A3M7S9L5</accession>
<comment type="caution">
    <text evidence="1">The sequence shown here is derived from an EMBL/GenBank/DDBJ whole genome shotgun (WGS) entry which is preliminary data.</text>
</comment>
<name>A0A3M7S9L5_BRAPC</name>
<sequence>MRHAFCQFFLTRVFLSVKLENLYFLRLRLEISPPFLKTISRNNSFYNQSTKFKIELKEKELIYRFQNKRILSEKRCLSKSEECSCLESMSDSTNCVK</sequence>